<comment type="subcellular location">
    <subcellularLocation>
        <location evidence="1">Cell membrane</location>
        <topology evidence="1">Multi-pass membrane protein</topology>
    </subcellularLocation>
</comment>
<evidence type="ECO:0000313" key="13">
    <source>
        <dbReference type="Proteomes" id="UP000283426"/>
    </source>
</evidence>
<name>A0A1Y4A6A1_9BACT</name>
<dbReference type="Proteomes" id="UP001199750">
    <property type="component" value="Unassembled WGS sequence"/>
</dbReference>
<dbReference type="EMBL" id="QRYW01000024">
    <property type="protein sequence ID" value="RGV25089.1"/>
    <property type="molecule type" value="Genomic_DNA"/>
</dbReference>
<evidence type="ECO:0000313" key="15">
    <source>
        <dbReference type="Proteomes" id="UP000284434"/>
    </source>
</evidence>
<evidence type="ECO:0000256" key="8">
    <source>
        <dbReference type="SAM" id="Phobius"/>
    </source>
</evidence>
<dbReference type="Proteomes" id="UP000284243">
    <property type="component" value="Unassembled WGS sequence"/>
</dbReference>
<comment type="caution">
    <text evidence="10">The sequence shown here is derived from an EMBL/GenBank/DDBJ whole genome shotgun (WGS) entry which is preliminary data.</text>
</comment>
<dbReference type="Proteomes" id="UP000284434">
    <property type="component" value="Unassembled WGS sequence"/>
</dbReference>
<dbReference type="GO" id="GO:0005886">
    <property type="term" value="C:plasma membrane"/>
    <property type="evidence" value="ECO:0007669"/>
    <property type="project" value="UniProtKB-SubCell"/>
</dbReference>
<dbReference type="RefSeq" id="WP_022161126.1">
    <property type="nucleotide sequence ID" value="NZ_BAABYK010000001.1"/>
</dbReference>
<comment type="similarity">
    <text evidence="2">Belongs to the autoinducer-2 exporter (AI-2E) (TC 2.A.86) family.</text>
</comment>
<feature type="transmembrane region" description="Helical" evidence="8">
    <location>
        <begin position="251"/>
        <end position="273"/>
    </location>
</feature>
<evidence type="ECO:0000256" key="6">
    <source>
        <dbReference type="ARBA" id="ARBA00022989"/>
    </source>
</evidence>
<dbReference type="AlphaFoldDB" id="A0A1Y4A6A1"/>
<protein>
    <submittedName>
        <fullName evidence="10">AI-2E family transporter</fullName>
    </submittedName>
</protein>
<evidence type="ECO:0000256" key="1">
    <source>
        <dbReference type="ARBA" id="ARBA00004651"/>
    </source>
</evidence>
<dbReference type="GO" id="GO:0055085">
    <property type="term" value="P:transmembrane transport"/>
    <property type="evidence" value="ECO:0007669"/>
    <property type="project" value="TreeGrafter"/>
</dbReference>
<evidence type="ECO:0000313" key="14">
    <source>
        <dbReference type="Proteomes" id="UP000284243"/>
    </source>
</evidence>
<dbReference type="EMBL" id="QRYC01000007">
    <property type="protein sequence ID" value="RGU57020.1"/>
    <property type="molecule type" value="Genomic_DNA"/>
</dbReference>
<keyword evidence="6 8" id="KW-1133">Transmembrane helix</keyword>
<evidence type="ECO:0000256" key="7">
    <source>
        <dbReference type="ARBA" id="ARBA00023136"/>
    </source>
</evidence>
<evidence type="ECO:0000313" key="11">
    <source>
        <dbReference type="EMBL" id="RGV25089.1"/>
    </source>
</evidence>
<dbReference type="PANTHER" id="PTHR21716">
    <property type="entry name" value="TRANSMEMBRANE PROTEIN"/>
    <property type="match status" value="1"/>
</dbReference>
<keyword evidence="4" id="KW-1003">Cell membrane</keyword>
<evidence type="ECO:0000256" key="2">
    <source>
        <dbReference type="ARBA" id="ARBA00009773"/>
    </source>
</evidence>
<evidence type="ECO:0000313" key="10">
    <source>
        <dbReference type="EMBL" id="RGU57020.1"/>
    </source>
</evidence>
<sequence length="368" mass="40666">MNSVTKYVLGIVALAGAIFFSWYFFSVIVYILVAAVISFIGRPIIDLLGRVKIRGYRLPDGLKAGITVICLWGLFILFFSTIIPLAIREFQSLGNVSVSNIVSELESPIEDAGHFMKHYGLMDEDQDVDAYVTDLLSKVFNVGQLKTWFGTVAGTMTDIFVALFSITFILFFFLKDSRLFSGMVMAVLPSRFEEQARNALDSIQKLLVRYFVGLLLEVLGVMALNTIGLTIVGLGFSNAVVIGLVTGVLNVIPYIGPMIGVFFGLAVGVVLNLGLDFYDQMLPLLIYMTIAMLLTQLIDNVVFQPFIYGSSVHAHPLEIFLVILMAGSMAGILGMILAIPSYTVLRVVLKEFFNKYKLVKKLTQSLNE</sequence>
<evidence type="ECO:0000256" key="5">
    <source>
        <dbReference type="ARBA" id="ARBA00022692"/>
    </source>
</evidence>
<dbReference type="EMBL" id="JAKNDN010000013">
    <property type="protein sequence ID" value="MCG4959779.1"/>
    <property type="molecule type" value="Genomic_DNA"/>
</dbReference>
<feature type="transmembrane region" description="Helical" evidence="8">
    <location>
        <begin position="31"/>
        <end position="49"/>
    </location>
</feature>
<keyword evidence="7 8" id="KW-0472">Membrane</keyword>
<organism evidence="10 14">
    <name type="scientific">Odoribacter splanchnicus</name>
    <dbReference type="NCBI Taxonomy" id="28118"/>
    <lineage>
        <taxon>Bacteria</taxon>
        <taxon>Pseudomonadati</taxon>
        <taxon>Bacteroidota</taxon>
        <taxon>Bacteroidia</taxon>
        <taxon>Bacteroidales</taxon>
        <taxon>Odoribacteraceae</taxon>
        <taxon>Odoribacter</taxon>
    </lineage>
</organism>
<dbReference type="Proteomes" id="UP000283426">
    <property type="component" value="Unassembled WGS sequence"/>
</dbReference>
<evidence type="ECO:0000313" key="9">
    <source>
        <dbReference type="EMBL" id="MCG4959779.1"/>
    </source>
</evidence>
<gene>
    <name evidence="11" type="ORF">DWW24_11810</name>
    <name evidence="10" type="ORF">DWW57_06865</name>
    <name evidence="12" type="ORF">DXA53_04995</name>
    <name evidence="9" type="ORF">L0P03_07945</name>
</gene>
<keyword evidence="5 8" id="KW-0812">Transmembrane</keyword>
<feature type="transmembrane region" description="Helical" evidence="8">
    <location>
        <begin position="7"/>
        <end position="25"/>
    </location>
</feature>
<feature type="transmembrane region" description="Helical" evidence="8">
    <location>
        <begin position="319"/>
        <end position="345"/>
    </location>
</feature>
<keyword evidence="3" id="KW-0813">Transport</keyword>
<dbReference type="InterPro" id="IPR002549">
    <property type="entry name" value="AI-2E-like"/>
</dbReference>
<reference evidence="9" key="2">
    <citation type="submission" date="2022-01" db="EMBL/GenBank/DDBJ databases">
        <title>Collection of gut derived symbiotic bacterial strains cultured from healthy donors.</title>
        <authorList>
            <person name="Lin H."/>
            <person name="Kohout C."/>
            <person name="Waligurski E."/>
            <person name="Pamer E.G."/>
        </authorList>
    </citation>
    <scope>NUCLEOTIDE SEQUENCE</scope>
    <source>
        <strain evidence="9">DFI.1.149</strain>
    </source>
</reference>
<dbReference type="Pfam" id="PF01594">
    <property type="entry name" value="AI-2E_transport"/>
    <property type="match status" value="1"/>
</dbReference>
<dbReference type="PANTHER" id="PTHR21716:SF53">
    <property type="entry name" value="PERMEASE PERM-RELATED"/>
    <property type="match status" value="1"/>
</dbReference>
<evidence type="ECO:0000256" key="3">
    <source>
        <dbReference type="ARBA" id="ARBA00022448"/>
    </source>
</evidence>
<accession>A0A1Y4A6A1</accession>
<feature type="transmembrane region" description="Helical" evidence="8">
    <location>
        <begin position="61"/>
        <end position="87"/>
    </location>
</feature>
<feature type="transmembrane region" description="Helical" evidence="8">
    <location>
        <begin position="207"/>
        <end position="231"/>
    </location>
</feature>
<evidence type="ECO:0000256" key="4">
    <source>
        <dbReference type="ARBA" id="ARBA00022475"/>
    </source>
</evidence>
<dbReference type="EMBL" id="QSCO01000005">
    <property type="protein sequence ID" value="RGY08398.1"/>
    <property type="molecule type" value="Genomic_DNA"/>
</dbReference>
<feature type="transmembrane region" description="Helical" evidence="8">
    <location>
        <begin position="285"/>
        <end position="307"/>
    </location>
</feature>
<proteinExistence type="inferred from homology"/>
<evidence type="ECO:0000313" key="12">
    <source>
        <dbReference type="EMBL" id="RGY08398.1"/>
    </source>
</evidence>
<reference evidence="13 14" key="1">
    <citation type="submission" date="2018-08" db="EMBL/GenBank/DDBJ databases">
        <title>A genome reference for cultivated species of the human gut microbiota.</title>
        <authorList>
            <person name="Zou Y."/>
            <person name="Xue W."/>
            <person name="Luo G."/>
        </authorList>
    </citation>
    <scope>NUCLEOTIDE SEQUENCE [LARGE SCALE GENOMIC DNA]</scope>
    <source>
        <strain evidence="11 13">AF14-6AC</strain>
        <strain evidence="10 14">AF16-14</strain>
        <strain evidence="12 15">OF03-11</strain>
    </source>
</reference>
<feature type="transmembrane region" description="Helical" evidence="8">
    <location>
        <begin position="148"/>
        <end position="174"/>
    </location>
</feature>